<keyword evidence="12" id="KW-1185">Reference proteome</keyword>
<sequence length="100" mass="10447">MSNKIEGAGMPNIYRLASVAGPGVERAGANRDAPVAARPDADSVRLSSEGSSLQSLQRQDVGAPFDGTRVAALRASIDDGSYTVNPRRIADAMLAFEGRT</sequence>
<evidence type="ECO:0000313" key="11">
    <source>
        <dbReference type="EMBL" id="MFC4729118.1"/>
    </source>
</evidence>
<reference evidence="12" key="1">
    <citation type="journal article" date="2019" name="Int. J. Syst. Evol. Microbiol.">
        <title>The Global Catalogue of Microorganisms (GCM) 10K type strain sequencing project: providing services to taxonomists for standard genome sequencing and annotation.</title>
        <authorList>
            <consortium name="The Broad Institute Genomics Platform"/>
            <consortium name="The Broad Institute Genome Sequencing Center for Infectious Disease"/>
            <person name="Wu L."/>
            <person name="Ma J."/>
        </authorList>
    </citation>
    <scope>NUCLEOTIDE SEQUENCE [LARGE SCALE GENOMIC DNA]</scope>
    <source>
        <strain evidence="12">CGMCC 1.13574</strain>
    </source>
</reference>
<keyword evidence="4" id="KW-1005">Bacterial flagellum biogenesis</keyword>
<dbReference type="EMBL" id="JBHSGG010000037">
    <property type="protein sequence ID" value="MFC4729118.1"/>
    <property type="molecule type" value="Genomic_DNA"/>
</dbReference>
<name>A0ABV9NQI5_9GAMM</name>
<protein>
    <recommendedName>
        <fullName evidence="2">Negative regulator of flagellin synthesis</fullName>
    </recommendedName>
    <alternativeName>
        <fullName evidence="8">Anti-sigma-28 factor</fullName>
    </alternativeName>
</protein>
<accession>A0ABV9NQI5</accession>
<feature type="domain" description="Anti-sigma-28 factor FlgM C-terminal" evidence="10">
    <location>
        <begin position="42"/>
        <end position="94"/>
    </location>
</feature>
<evidence type="ECO:0000256" key="6">
    <source>
        <dbReference type="ARBA" id="ARBA00023163"/>
    </source>
</evidence>
<dbReference type="Proteomes" id="UP001595892">
    <property type="component" value="Unassembled WGS sequence"/>
</dbReference>
<evidence type="ECO:0000256" key="4">
    <source>
        <dbReference type="ARBA" id="ARBA00022795"/>
    </source>
</evidence>
<keyword evidence="11" id="KW-0966">Cell projection</keyword>
<evidence type="ECO:0000313" key="12">
    <source>
        <dbReference type="Proteomes" id="UP001595892"/>
    </source>
</evidence>
<evidence type="ECO:0000256" key="3">
    <source>
        <dbReference type="ARBA" id="ARBA00022491"/>
    </source>
</evidence>
<comment type="caution">
    <text evidence="11">The sequence shown here is derived from an EMBL/GenBank/DDBJ whole genome shotgun (WGS) entry which is preliminary data.</text>
</comment>
<dbReference type="InterPro" id="IPR007412">
    <property type="entry name" value="FlgM"/>
</dbReference>
<dbReference type="RefSeq" id="WP_377005190.1">
    <property type="nucleotide sequence ID" value="NZ_JBHSGG010000037.1"/>
</dbReference>
<evidence type="ECO:0000256" key="1">
    <source>
        <dbReference type="ARBA" id="ARBA00005322"/>
    </source>
</evidence>
<proteinExistence type="inferred from homology"/>
<dbReference type="InterPro" id="IPR035890">
    <property type="entry name" value="Anti-sigma-28_factor_FlgM_sf"/>
</dbReference>
<evidence type="ECO:0000256" key="5">
    <source>
        <dbReference type="ARBA" id="ARBA00023015"/>
    </source>
</evidence>
<feature type="region of interest" description="Disordered" evidence="9">
    <location>
        <begin position="25"/>
        <end position="60"/>
    </location>
</feature>
<keyword evidence="6" id="KW-0804">Transcription</keyword>
<keyword evidence="11" id="KW-0969">Cilium</keyword>
<organism evidence="11 12">
    <name type="scientific">Coralloluteibacterium thermophilum</name>
    <dbReference type="NCBI Taxonomy" id="2707049"/>
    <lineage>
        <taxon>Bacteria</taxon>
        <taxon>Pseudomonadati</taxon>
        <taxon>Pseudomonadota</taxon>
        <taxon>Gammaproteobacteria</taxon>
        <taxon>Lysobacterales</taxon>
        <taxon>Lysobacteraceae</taxon>
        <taxon>Coralloluteibacterium</taxon>
    </lineage>
</organism>
<evidence type="ECO:0000259" key="10">
    <source>
        <dbReference type="Pfam" id="PF04316"/>
    </source>
</evidence>
<gene>
    <name evidence="11" type="primary">flgM</name>
    <name evidence="11" type="ORF">ACFO3Q_13165</name>
</gene>
<dbReference type="SUPFAM" id="SSF101498">
    <property type="entry name" value="Anti-sigma factor FlgM"/>
    <property type="match status" value="1"/>
</dbReference>
<evidence type="ECO:0000256" key="9">
    <source>
        <dbReference type="SAM" id="MobiDB-lite"/>
    </source>
</evidence>
<comment type="function">
    <text evidence="7">Responsible for the coupling of flagellin expression to flagellar assembly by preventing expression of the flagellin genes when a component of the middle class of proteins is defective. It negatively regulates flagellar genes by inhibiting the activity of FliA by directly binding to FliA.</text>
</comment>
<keyword evidence="5" id="KW-0805">Transcription regulation</keyword>
<evidence type="ECO:0000256" key="7">
    <source>
        <dbReference type="ARBA" id="ARBA00024739"/>
    </source>
</evidence>
<keyword evidence="11" id="KW-0282">Flagellum</keyword>
<dbReference type="InterPro" id="IPR031316">
    <property type="entry name" value="FlgM_C"/>
</dbReference>
<evidence type="ECO:0000256" key="8">
    <source>
        <dbReference type="ARBA" id="ARBA00030117"/>
    </source>
</evidence>
<feature type="compositionally biased region" description="Low complexity" evidence="9">
    <location>
        <begin position="30"/>
        <end position="59"/>
    </location>
</feature>
<dbReference type="NCBIfam" id="TIGR03824">
    <property type="entry name" value="FlgM_jcvi"/>
    <property type="match status" value="1"/>
</dbReference>
<dbReference type="Pfam" id="PF04316">
    <property type="entry name" value="FlgM"/>
    <property type="match status" value="1"/>
</dbReference>
<evidence type="ECO:0000256" key="2">
    <source>
        <dbReference type="ARBA" id="ARBA00017823"/>
    </source>
</evidence>
<comment type="similarity">
    <text evidence="1">Belongs to the FlgM family.</text>
</comment>
<keyword evidence="3" id="KW-0678">Repressor</keyword>